<evidence type="ECO:0000259" key="3">
    <source>
        <dbReference type="PROSITE" id="PS50111"/>
    </source>
</evidence>
<proteinExistence type="predicted"/>
<keyword evidence="5" id="KW-1185">Reference proteome</keyword>
<dbReference type="AlphaFoldDB" id="A0A089HVH7"/>
<dbReference type="Pfam" id="PF00015">
    <property type="entry name" value="MCPsignal"/>
    <property type="match status" value="1"/>
</dbReference>
<dbReference type="Gene3D" id="1.10.287.950">
    <property type="entry name" value="Methyl-accepting chemotaxis protein"/>
    <property type="match status" value="1"/>
</dbReference>
<name>A0A089HVH7_PAEDU</name>
<dbReference type="PROSITE" id="PS50111">
    <property type="entry name" value="CHEMOTAXIS_TRANSDUC_2"/>
    <property type="match status" value="1"/>
</dbReference>
<protein>
    <recommendedName>
        <fullName evidence="3">Methyl-accepting transducer domain-containing protein</fullName>
    </recommendedName>
</protein>
<dbReference type="PANTHER" id="PTHR32089">
    <property type="entry name" value="METHYL-ACCEPTING CHEMOTAXIS PROTEIN MCPB"/>
    <property type="match status" value="1"/>
</dbReference>
<dbReference type="SMART" id="SM00283">
    <property type="entry name" value="MA"/>
    <property type="match status" value="1"/>
</dbReference>
<accession>A0A089HVH7</accession>
<evidence type="ECO:0000256" key="2">
    <source>
        <dbReference type="PROSITE-ProRule" id="PRU00284"/>
    </source>
</evidence>
<dbReference type="OrthoDB" id="9807021at2"/>
<dbReference type="GO" id="GO:0007165">
    <property type="term" value="P:signal transduction"/>
    <property type="evidence" value="ECO:0007669"/>
    <property type="project" value="UniProtKB-KW"/>
</dbReference>
<dbReference type="KEGG" id="pdu:PDUR_26930"/>
<dbReference type="GO" id="GO:0016020">
    <property type="term" value="C:membrane"/>
    <property type="evidence" value="ECO:0007669"/>
    <property type="project" value="InterPro"/>
</dbReference>
<dbReference type="STRING" id="44251.PDUR_26930"/>
<sequence length="269" mass="29384">MEKMEQLQNLLGLIQHTYAEDAALVLADTDKVLAYLPGKTVDLKIPVGAPVENFKGTVSYTALETKKVQREERGAQNFGVPYISTAVPIMEDDQVIGVMASLTSNNRNIKLQEGAQELSSLVEEMTATSEEVTRSAEGTTERLDQLAEHTLTMLSEIESSFQILTSVKHIADQSHLLGLNAAIEAARAGEQGLGFGVVATEIRKLGATSGDLANHIHEQMEAMKQSITQMNQSVQDIREFARHQALSMQELNRAYVHIAGTANDLSNLH</sequence>
<organism evidence="4 5">
    <name type="scientific">Paenibacillus durus</name>
    <name type="common">Paenibacillus azotofixans</name>
    <dbReference type="NCBI Taxonomy" id="44251"/>
    <lineage>
        <taxon>Bacteria</taxon>
        <taxon>Bacillati</taxon>
        <taxon>Bacillota</taxon>
        <taxon>Bacilli</taxon>
        <taxon>Bacillales</taxon>
        <taxon>Paenibacillaceae</taxon>
        <taxon>Paenibacillus</taxon>
    </lineage>
</organism>
<evidence type="ECO:0000256" key="1">
    <source>
        <dbReference type="ARBA" id="ARBA00023224"/>
    </source>
</evidence>
<reference evidence="4 5" key="1">
    <citation type="submission" date="2014-08" db="EMBL/GenBank/DDBJ databases">
        <title>Comparative genomics of the Paenibacillus odorifer group.</title>
        <authorList>
            <person name="den Bakker H.C."/>
            <person name="Tsai Y.-C."/>
            <person name="Martin N."/>
            <person name="Korlach J."/>
            <person name="Wiedmann M."/>
        </authorList>
    </citation>
    <scope>NUCLEOTIDE SEQUENCE [LARGE SCALE GENOMIC DNA]</scope>
    <source>
        <strain evidence="4 5">DSM 1735</strain>
    </source>
</reference>
<evidence type="ECO:0000313" key="5">
    <source>
        <dbReference type="Proteomes" id="UP000029409"/>
    </source>
</evidence>
<dbReference type="RefSeq" id="WP_042208772.1">
    <property type="nucleotide sequence ID" value="NZ_CP009288.1"/>
</dbReference>
<keyword evidence="1 2" id="KW-0807">Transducer</keyword>
<dbReference type="Proteomes" id="UP000029409">
    <property type="component" value="Chromosome"/>
</dbReference>
<feature type="domain" description="Methyl-accepting transducer" evidence="3">
    <location>
        <begin position="110"/>
        <end position="269"/>
    </location>
</feature>
<dbReference type="PANTHER" id="PTHR32089:SF112">
    <property type="entry name" value="LYSOZYME-LIKE PROTEIN-RELATED"/>
    <property type="match status" value="1"/>
</dbReference>
<dbReference type="EMBL" id="CP009288">
    <property type="protein sequence ID" value="AIQ15097.1"/>
    <property type="molecule type" value="Genomic_DNA"/>
</dbReference>
<gene>
    <name evidence="4" type="ORF">PDUR_26930</name>
</gene>
<dbReference type="InterPro" id="IPR004089">
    <property type="entry name" value="MCPsignal_dom"/>
</dbReference>
<evidence type="ECO:0000313" key="4">
    <source>
        <dbReference type="EMBL" id="AIQ15097.1"/>
    </source>
</evidence>
<dbReference type="eggNOG" id="COG0840">
    <property type="taxonomic scope" value="Bacteria"/>
</dbReference>
<dbReference type="SUPFAM" id="SSF58104">
    <property type="entry name" value="Methyl-accepting chemotaxis protein (MCP) signaling domain"/>
    <property type="match status" value="1"/>
</dbReference>